<evidence type="ECO:0000313" key="5">
    <source>
        <dbReference type="EMBL" id="MBA2880858.1"/>
    </source>
</evidence>
<keyword evidence="2 5" id="KW-0449">Lipoprotein</keyword>
<reference evidence="5 6" key="1">
    <citation type="submission" date="2020-07" db="EMBL/GenBank/DDBJ databases">
        <title>Genomic Encyclopedia of Type Strains, Phase IV (KMG-IV): sequencing the most valuable type-strain genomes for metagenomic binning, comparative biology and taxonomic classification.</title>
        <authorList>
            <person name="Goeker M."/>
        </authorList>
    </citation>
    <scope>NUCLEOTIDE SEQUENCE [LARGE SCALE GENOMIC DNA]</scope>
    <source>
        <strain evidence="5 6">DSM 17721</strain>
    </source>
</reference>
<feature type="region of interest" description="Disordered" evidence="4">
    <location>
        <begin position="259"/>
        <end position="283"/>
    </location>
</feature>
<evidence type="ECO:0000256" key="2">
    <source>
        <dbReference type="RuleBase" id="RU362097"/>
    </source>
</evidence>
<dbReference type="Gene3D" id="1.20.1600.10">
    <property type="entry name" value="Outer membrane efflux proteins (OEP)"/>
    <property type="match status" value="1"/>
</dbReference>
<comment type="caution">
    <text evidence="5">The sequence shown here is derived from an EMBL/GenBank/DDBJ whole genome shotgun (WGS) entry which is preliminary data.</text>
</comment>
<organism evidence="5 6">
    <name type="scientific">Desulfosalsimonas propionicica</name>
    <dbReference type="NCBI Taxonomy" id="332175"/>
    <lineage>
        <taxon>Bacteria</taxon>
        <taxon>Pseudomonadati</taxon>
        <taxon>Thermodesulfobacteriota</taxon>
        <taxon>Desulfobacteria</taxon>
        <taxon>Desulfobacterales</taxon>
        <taxon>Desulfosalsimonadaceae</taxon>
        <taxon>Desulfosalsimonas</taxon>
    </lineage>
</organism>
<keyword evidence="2" id="KW-1134">Transmembrane beta strand</keyword>
<dbReference type="NCBIfam" id="TIGR01845">
    <property type="entry name" value="outer_NodT"/>
    <property type="match status" value="1"/>
</dbReference>
<comment type="similarity">
    <text evidence="1 2">Belongs to the outer membrane factor (OMF) (TC 1.B.17) family.</text>
</comment>
<dbReference type="InterPro" id="IPR010131">
    <property type="entry name" value="MdtP/NodT-like"/>
</dbReference>
<keyword evidence="2" id="KW-0812">Transmembrane</keyword>
<protein>
    <submittedName>
        <fullName evidence="5">NodT family efflux transporter outer membrane factor (OMF) lipoprotein</fullName>
    </submittedName>
</protein>
<dbReference type="EMBL" id="JACDUS010000002">
    <property type="protein sequence ID" value="MBA2880858.1"/>
    <property type="molecule type" value="Genomic_DNA"/>
</dbReference>
<gene>
    <name evidence="5" type="ORF">HNR65_001176</name>
</gene>
<sequence length="466" mass="51718">MLANNLLLTLAFRALAVLLLLAAVLVSGCFRPTDGFAPDLVHAPESFSASGEQALADRWWTEFHDPDLNAVVQQALEQNFDLKTAWQLLEEAKALAESQSASLFPQVEAFSEAEASRAAAGTSDEVLRLGLSAEYEVDLWGRIRSETDAARLRAEAGLEAYRTAAVSLSAEVVRTWYQLAEACARLRLLQDQINANEKILSLIQSRFENGQSDRADVIRQDQLLESTREQAHAAKSAISVFNHQLAVLLGRSFDKKTGCPSSRLPGLPPIPETGVPSQLLSRRPDVREARRRLQAADKDLAGAQISRYPRLSITASASTTDQDPSELFSDWLRSVAANLVLPVVDAGRLRAEADAAEAVKYQRLYEYGQIVAEAFQEVEDALVQEKKQKDRVRSLRRQLDLAQKAGRQLKDRYFNGAGNYIDILSALTDEQQIRRDLLGARLQLLEYRIALYRALAGGFVTRQEEN</sequence>
<comment type="subcellular location">
    <subcellularLocation>
        <location evidence="2">Cell membrane</location>
        <topology evidence="2">Lipid-anchor</topology>
    </subcellularLocation>
</comment>
<name>A0A7W0C811_9BACT</name>
<dbReference type="AlphaFoldDB" id="A0A7W0C811"/>
<dbReference type="InterPro" id="IPR003423">
    <property type="entry name" value="OMP_efflux"/>
</dbReference>
<keyword evidence="2" id="KW-0472">Membrane</keyword>
<dbReference type="Proteomes" id="UP000525298">
    <property type="component" value="Unassembled WGS sequence"/>
</dbReference>
<dbReference type="GO" id="GO:0005886">
    <property type="term" value="C:plasma membrane"/>
    <property type="evidence" value="ECO:0007669"/>
    <property type="project" value="UniProtKB-SubCell"/>
</dbReference>
<dbReference type="Gene3D" id="2.20.200.10">
    <property type="entry name" value="Outer membrane efflux proteins (OEP)"/>
    <property type="match status" value="1"/>
</dbReference>
<dbReference type="RefSeq" id="WP_181550510.1">
    <property type="nucleotide sequence ID" value="NZ_JACDUS010000002.1"/>
</dbReference>
<evidence type="ECO:0000256" key="4">
    <source>
        <dbReference type="SAM" id="MobiDB-lite"/>
    </source>
</evidence>
<dbReference type="SUPFAM" id="SSF56954">
    <property type="entry name" value="Outer membrane efflux proteins (OEP)"/>
    <property type="match status" value="1"/>
</dbReference>
<evidence type="ECO:0000256" key="1">
    <source>
        <dbReference type="ARBA" id="ARBA00007613"/>
    </source>
</evidence>
<keyword evidence="6" id="KW-1185">Reference proteome</keyword>
<keyword evidence="3" id="KW-0175">Coiled coil</keyword>
<dbReference type="Pfam" id="PF02321">
    <property type="entry name" value="OEP"/>
    <property type="match status" value="2"/>
</dbReference>
<proteinExistence type="inferred from homology"/>
<dbReference type="PANTHER" id="PTHR30203:SF33">
    <property type="entry name" value="BLR4455 PROTEIN"/>
    <property type="match status" value="1"/>
</dbReference>
<evidence type="ECO:0000256" key="3">
    <source>
        <dbReference type="SAM" id="Coils"/>
    </source>
</evidence>
<dbReference type="PANTHER" id="PTHR30203">
    <property type="entry name" value="OUTER MEMBRANE CATION EFFLUX PROTEIN"/>
    <property type="match status" value="1"/>
</dbReference>
<keyword evidence="2" id="KW-0564">Palmitate</keyword>
<evidence type="ECO:0000313" key="6">
    <source>
        <dbReference type="Proteomes" id="UP000525298"/>
    </source>
</evidence>
<feature type="coiled-coil region" evidence="3">
    <location>
        <begin position="378"/>
        <end position="412"/>
    </location>
</feature>
<accession>A0A7W0C811</accession>
<dbReference type="GO" id="GO:0015562">
    <property type="term" value="F:efflux transmembrane transporter activity"/>
    <property type="evidence" value="ECO:0007669"/>
    <property type="project" value="InterPro"/>
</dbReference>